<dbReference type="EMBL" id="VSRR010013189">
    <property type="protein sequence ID" value="MPC55450.1"/>
    <property type="molecule type" value="Genomic_DNA"/>
</dbReference>
<organism evidence="1 2">
    <name type="scientific">Portunus trituberculatus</name>
    <name type="common">Swimming crab</name>
    <name type="synonym">Neptunus trituberculatus</name>
    <dbReference type="NCBI Taxonomy" id="210409"/>
    <lineage>
        <taxon>Eukaryota</taxon>
        <taxon>Metazoa</taxon>
        <taxon>Ecdysozoa</taxon>
        <taxon>Arthropoda</taxon>
        <taxon>Crustacea</taxon>
        <taxon>Multicrustacea</taxon>
        <taxon>Malacostraca</taxon>
        <taxon>Eumalacostraca</taxon>
        <taxon>Eucarida</taxon>
        <taxon>Decapoda</taxon>
        <taxon>Pleocyemata</taxon>
        <taxon>Brachyura</taxon>
        <taxon>Eubrachyura</taxon>
        <taxon>Portunoidea</taxon>
        <taxon>Portunidae</taxon>
        <taxon>Portuninae</taxon>
        <taxon>Portunus</taxon>
    </lineage>
</organism>
<name>A0A5B7G5E8_PORTR</name>
<keyword evidence="2" id="KW-1185">Reference proteome</keyword>
<dbReference type="AlphaFoldDB" id="A0A5B7G5E8"/>
<gene>
    <name evidence="1" type="ORF">E2C01_049385</name>
</gene>
<evidence type="ECO:0000313" key="1">
    <source>
        <dbReference type="EMBL" id="MPC55450.1"/>
    </source>
</evidence>
<evidence type="ECO:0000313" key="2">
    <source>
        <dbReference type="Proteomes" id="UP000324222"/>
    </source>
</evidence>
<proteinExistence type="predicted"/>
<comment type="caution">
    <text evidence="1">The sequence shown here is derived from an EMBL/GenBank/DDBJ whole genome shotgun (WGS) entry which is preliminary data.</text>
</comment>
<protein>
    <submittedName>
        <fullName evidence="1">Uncharacterized protein</fullName>
    </submittedName>
</protein>
<dbReference type="Proteomes" id="UP000324222">
    <property type="component" value="Unassembled WGS sequence"/>
</dbReference>
<sequence length="99" mass="10737">MVREVTDGQAYVVSQPVMRAREPAAAHHLTRLASPHAAHQVVVGSSPVIALQRASSVLPRVLAKSSLLAAISKRETNYISSRITRASKLRCGRLAWLRG</sequence>
<accession>A0A5B7G5E8</accession>
<reference evidence="1 2" key="1">
    <citation type="submission" date="2019-05" db="EMBL/GenBank/DDBJ databases">
        <title>Another draft genome of Portunus trituberculatus and its Hox gene families provides insights of decapod evolution.</title>
        <authorList>
            <person name="Jeong J.-H."/>
            <person name="Song I."/>
            <person name="Kim S."/>
            <person name="Choi T."/>
            <person name="Kim D."/>
            <person name="Ryu S."/>
            <person name="Kim W."/>
        </authorList>
    </citation>
    <scope>NUCLEOTIDE SEQUENCE [LARGE SCALE GENOMIC DNA]</scope>
    <source>
        <tissue evidence="1">Muscle</tissue>
    </source>
</reference>